<organism evidence="1 2">
    <name type="scientific">Araneus ventricosus</name>
    <name type="common">Orbweaver spider</name>
    <name type="synonym">Epeira ventricosa</name>
    <dbReference type="NCBI Taxonomy" id="182803"/>
    <lineage>
        <taxon>Eukaryota</taxon>
        <taxon>Metazoa</taxon>
        <taxon>Ecdysozoa</taxon>
        <taxon>Arthropoda</taxon>
        <taxon>Chelicerata</taxon>
        <taxon>Arachnida</taxon>
        <taxon>Araneae</taxon>
        <taxon>Araneomorphae</taxon>
        <taxon>Entelegynae</taxon>
        <taxon>Araneoidea</taxon>
        <taxon>Araneidae</taxon>
        <taxon>Araneus</taxon>
    </lineage>
</organism>
<protein>
    <submittedName>
        <fullName evidence="1">Uncharacterized protein</fullName>
    </submittedName>
</protein>
<sequence length="121" mass="13742">MVLVVHPRDALGCRADRQRGYTKFNFTSFQIIRNDLTIELAGQKKKPRQYVVFSEFCTRTLLLGCCLPWLHPVSYDPVNPDLGPWVDPFGKQVSPLLSLHLQKWSHLCIVVPDTIPLGGLL</sequence>
<evidence type="ECO:0000313" key="1">
    <source>
        <dbReference type="EMBL" id="GBM22035.1"/>
    </source>
</evidence>
<gene>
    <name evidence="1" type="ORF">AVEN_242703_1</name>
</gene>
<evidence type="ECO:0000313" key="2">
    <source>
        <dbReference type="Proteomes" id="UP000499080"/>
    </source>
</evidence>
<dbReference type="AlphaFoldDB" id="A0A4Y2E2E5"/>
<dbReference type="EMBL" id="BGPR01000472">
    <property type="protein sequence ID" value="GBM22035.1"/>
    <property type="molecule type" value="Genomic_DNA"/>
</dbReference>
<accession>A0A4Y2E2E5</accession>
<proteinExistence type="predicted"/>
<comment type="caution">
    <text evidence="1">The sequence shown here is derived from an EMBL/GenBank/DDBJ whole genome shotgun (WGS) entry which is preliminary data.</text>
</comment>
<reference evidence="1 2" key="1">
    <citation type="journal article" date="2019" name="Sci. Rep.">
        <title>Orb-weaving spider Araneus ventricosus genome elucidates the spidroin gene catalogue.</title>
        <authorList>
            <person name="Kono N."/>
            <person name="Nakamura H."/>
            <person name="Ohtoshi R."/>
            <person name="Moran D.A.P."/>
            <person name="Shinohara A."/>
            <person name="Yoshida Y."/>
            <person name="Fujiwara M."/>
            <person name="Mori M."/>
            <person name="Tomita M."/>
            <person name="Arakawa K."/>
        </authorList>
    </citation>
    <scope>NUCLEOTIDE SEQUENCE [LARGE SCALE GENOMIC DNA]</scope>
</reference>
<dbReference type="Proteomes" id="UP000499080">
    <property type="component" value="Unassembled WGS sequence"/>
</dbReference>
<name>A0A4Y2E2E5_ARAVE</name>
<keyword evidence="2" id="KW-1185">Reference proteome</keyword>